<dbReference type="RefSeq" id="WP_011603679.1">
    <property type="nucleotide sequence ID" value="NC_008278.1"/>
</dbReference>
<dbReference type="Pfam" id="PF01883">
    <property type="entry name" value="FeS_assembly_P"/>
    <property type="match status" value="1"/>
</dbReference>
<dbReference type="PANTHER" id="PTHR42831:SF1">
    <property type="entry name" value="FE-S PROTEIN MATURATION AUXILIARY FACTOR YITW"/>
    <property type="match status" value="1"/>
</dbReference>
<dbReference type="Proteomes" id="UP000000657">
    <property type="component" value="Chromosome"/>
</dbReference>
<reference evidence="2 3" key="1">
    <citation type="journal article" date="2007" name="Genome Res.">
        <title>Genome characteristics of facultatively symbiotic Frankia sp. strains reflect host range and host plant biogeography.</title>
        <authorList>
            <person name="Normand P."/>
            <person name="Lapierre P."/>
            <person name="Tisa L.S."/>
            <person name="Gogarten J.P."/>
            <person name="Alloisio N."/>
            <person name="Bagnarol E."/>
            <person name="Bassi C.A."/>
            <person name="Berry A.M."/>
            <person name="Bickhart D.M."/>
            <person name="Choisne N."/>
            <person name="Couloux A."/>
            <person name="Cournoyer B."/>
            <person name="Cruveiller S."/>
            <person name="Daubin V."/>
            <person name="Demange N."/>
            <person name="Francino M.P."/>
            <person name="Goltsman E."/>
            <person name="Huang Y."/>
            <person name="Kopp O.R."/>
            <person name="Labarre L."/>
            <person name="Lapidus A."/>
            <person name="Lavire C."/>
            <person name="Marechal J."/>
            <person name="Martinez M."/>
            <person name="Mastronunzio J.E."/>
            <person name="Mullin B.C."/>
            <person name="Niemann J."/>
            <person name="Pujic P."/>
            <person name="Rawnsley T."/>
            <person name="Rouy Z."/>
            <person name="Schenowitz C."/>
            <person name="Sellstedt A."/>
            <person name="Tavares F."/>
            <person name="Tomkins J.P."/>
            <person name="Vallenet D."/>
            <person name="Valverde C."/>
            <person name="Wall L.G."/>
            <person name="Wang Y."/>
            <person name="Medigue C."/>
            <person name="Benson D.R."/>
        </authorList>
    </citation>
    <scope>NUCLEOTIDE SEQUENCE [LARGE SCALE GENOMIC DNA]</scope>
    <source>
        <strain evidence="3">DSM 45986 / CECT 9034 / ACN14a</strain>
    </source>
</reference>
<dbReference type="PANTHER" id="PTHR42831">
    <property type="entry name" value="FE-S PROTEIN MATURATION AUXILIARY FACTOR YITW"/>
    <property type="match status" value="1"/>
</dbReference>
<dbReference type="InterPro" id="IPR002744">
    <property type="entry name" value="MIP18-like"/>
</dbReference>
<dbReference type="Gene3D" id="3.30.300.130">
    <property type="entry name" value="Fe-S cluster assembly (FSCA)"/>
    <property type="match status" value="1"/>
</dbReference>
<organism evidence="2 3">
    <name type="scientific">Frankia alni (strain DSM 45986 / CECT 9034 / ACN14a)</name>
    <dbReference type="NCBI Taxonomy" id="326424"/>
    <lineage>
        <taxon>Bacteria</taxon>
        <taxon>Bacillati</taxon>
        <taxon>Actinomycetota</taxon>
        <taxon>Actinomycetes</taxon>
        <taxon>Frankiales</taxon>
        <taxon>Frankiaceae</taxon>
        <taxon>Frankia</taxon>
    </lineage>
</organism>
<proteinExistence type="predicted"/>
<sequence>MPEIPLSVPAPTTPPTSEPGLADRIREVLNTIGDPCSVASGTPMGIEEMGLIDTVEVEPDGRVRVAMRLTAPLCHNVGYFSVEIKRRLTEVTGVTSIVVSMDHGLDWTPALISEAAQTRRRTTLRSRGFPAR</sequence>
<dbReference type="InterPro" id="IPR034904">
    <property type="entry name" value="FSCA_dom_sf"/>
</dbReference>
<accession>Q0RMS7</accession>
<dbReference type="HOGENOM" id="CLU_091588_2_2_11"/>
<gene>
    <name evidence="2" type="ordered locus">FRAAL2523</name>
</gene>
<evidence type="ECO:0000313" key="2">
    <source>
        <dbReference type="EMBL" id="CAJ61170.1"/>
    </source>
</evidence>
<dbReference type="OrthoDB" id="9809679at2"/>
<evidence type="ECO:0000313" key="3">
    <source>
        <dbReference type="Proteomes" id="UP000000657"/>
    </source>
</evidence>
<dbReference type="SUPFAM" id="SSF117916">
    <property type="entry name" value="Fe-S cluster assembly (FSCA) domain-like"/>
    <property type="match status" value="1"/>
</dbReference>
<dbReference type="AlphaFoldDB" id="Q0RMS7"/>
<name>Q0RMS7_FRAAA</name>
<keyword evidence="3" id="KW-1185">Reference proteome</keyword>
<feature type="domain" description="MIP18 family-like" evidence="1">
    <location>
        <begin position="23"/>
        <end position="97"/>
    </location>
</feature>
<dbReference type="STRING" id="326424.FRAAL2523"/>
<protein>
    <recommendedName>
        <fullName evidence="1">MIP18 family-like domain-containing protein</fullName>
    </recommendedName>
</protein>
<dbReference type="EMBL" id="CT573213">
    <property type="protein sequence ID" value="CAJ61170.1"/>
    <property type="molecule type" value="Genomic_DNA"/>
</dbReference>
<dbReference type="eggNOG" id="COG2151">
    <property type="taxonomic scope" value="Bacteria"/>
</dbReference>
<dbReference type="InterPro" id="IPR052339">
    <property type="entry name" value="Fe-S_Maturation_MIP18"/>
</dbReference>
<dbReference type="KEGG" id="fal:FRAAL2523"/>
<evidence type="ECO:0000259" key="1">
    <source>
        <dbReference type="Pfam" id="PF01883"/>
    </source>
</evidence>